<dbReference type="InterPro" id="IPR036249">
    <property type="entry name" value="Thioredoxin-like_sf"/>
</dbReference>
<dbReference type="SUPFAM" id="SSF52833">
    <property type="entry name" value="Thioredoxin-like"/>
    <property type="match status" value="1"/>
</dbReference>
<proteinExistence type="predicted"/>
<accession>A0A5C6CTC6</accession>
<feature type="domain" description="Thioredoxin" evidence="5">
    <location>
        <begin position="1"/>
        <end position="112"/>
    </location>
</feature>
<dbReference type="InterPro" id="IPR013766">
    <property type="entry name" value="Thioredoxin_domain"/>
</dbReference>
<dbReference type="PROSITE" id="PS00194">
    <property type="entry name" value="THIOREDOXIN_1"/>
    <property type="match status" value="1"/>
</dbReference>
<evidence type="ECO:0000256" key="4">
    <source>
        <dbReference type="SAM" id="SignalP"/>
    </source>
</evidence>
<sequence length="479" mass="49434" precursor="true">MVALKMCFSTASSIVLGILLSASACQAEIVLLDFSSATCGPCQQMRPTIQRLSAAGYPVRHVDIGRDPDTARQYGVDVVPTFIAVTDGREVARMTGPGSYEQLVEMLTTAEGSAAATSASLPDSARSNIAPQSAAATFANDTQRQTNQLGGSPTLTAQLLEATVKLSVEDADGMSAGTGTIVDAQGGAALVLTCGHIFRESEGKGPIKVTLFSATPTGAQVRETVAGQLMDFDLERDLALVIIRPGSPVQARRIAPPNTVFSPGAPVTTVGCNQGANPTVISSQITTVDRYQGAPNVEVAGAPIEGRSGGGLFNSAGQLIGVCFAADPQGNEGLYASLPSIQAKLKSMNLAMVFESPEKSPTASGPQVSLASATVQEPLAIRGQDAVAEVAPQAPIVSDRTMSIPQNLNPAEDAALAEIKRRGCDSEVICIIRPKDPTGKSEVITLGSMSPEFVESLVREQTATAGRSPATAAAGQLLK</sequence>
<dbReference type="OrthoDB" id="8560253at2"/>
<dbReference type="PROSITE" id="PS51352">
    <property type="entry name" value="THIOREDOXIN_2"/>
    <property type="match status" value="1"/>
</dbReference>
<organism evidence="6 7">
    <name type="scientific">Bythopirellula polymerisocia</name>
    <dbReference type="NCBI Taxonomy" id="2528003"/>
    <lineage>
        <taxon>Bacteria</taxon>
        <taxon>Pseudomonadati</taxon>
        <taxon>Planctomycetota</taxon>
        <taxon>Planctomycetia</taxon>
        <taxon>Pirellulales</taxon>
        <taxon>Lacipirellulaceae</taxon>
        <taxon>Bythopirellula</taxon>
    </lineage>
</organism>
<dbReference type="InterPro" id="IPR009003">
    <property type="entry name" value="Peptidase_S1_PA"/>
</dbReference>
<dbReference type="AlphaFoldDB" id="A0A5C6CTC6"/>
<dbReference type="Proteomes" id="UP000318437">
    <property type="component" value="Unassembled WGS sequence"/>
</dbReference>
<feature type="chain" id="PRO_5022942597" evidence="4">
    <location>
        <begin position="28"/>
        <end position="479"/>
    </location>
</feature>
<evidence type="ECO:0000259" key="5">
    <source>
        <dbReference type="PROSITE" id="PS51352"/>
    </source>
</evidence>
<comment type="caution">
    <text evidence="6">The sequence shown here is derived from an EMBL/GenBank/DDBJ whole genome shotgun (WGS) entry which is preliminary data.</text>
</comment>
<dbReference type="EMBL" id="SJPS01000002">
    <property type="protein sequence ID" value="TWU28193.1"/>
    <property type="molecule type" value="Genomic_DNA"/>
</dbReference>
<name>A0A5C6CTC6_9BACT</name>
<keyword evidence="1" id="KW-1015">Disulfide bond</keyword>
<reference evidence="6 7" key="1">
    <citation type="submission" date="2019-02" db="EMBL/GenBank/DDBJ databases">
        <title>Deep-cultivation of Planctomycetes and their phenomic and genomic characterization uncovers novel biology.</title>
        <authorList>
            <person name="Wiegand S."/>
            <person name="Jogler M."/>
            <person name="Boedeker C."/>
            <person name="Pinto D."/>
            <person name="Vollmers J."/>
            <person name="Rivas-Marin E."/>
            <person name="Kohn T."/>
            <person name="Peeters S.H."/>
            <person name="Heuer A."/>
            <person name="Rast P."/>
            <person name="Oberbeckmann S."/>
            <person name="Bunk B."/>
            <person name="Jeske O."/>
            <person name="Meyerdierks A."/>
            <person name="Storesund J.E."/>
            <person name="Kallscheuer N."/>
            <person name="Luecker S."/>
            <person name="Lage O.M."/>
            <person name="Pohl T."/>
            <person name="Merkel B.J."/>
            <person name="Hornburger P."/>
            <person name="Mueller R.-W."/>
            <person name="Bruemmer F."/>
            <person name="Labrenz M."/>
            <person name="Spormann A.M."/>
            <person name="Op Den Camp H."/>
            <person name="Overmann J."/>
            <person name="Amann R."/>
            <person name="Jetten M.S.M."/>
            <person name="Mascher T."/>
            <person name="Medema M.H."/>
            <person name="Devos D.P."/>
            <person name="Kaster A.-K."/>
            <person name="Ovreas L."/>
            <person name="Rohde M."/>
            <person name="Galperin M.Y."/>
            <person name="Jogler C."/>
        </authorList>
    </citation>
    <scope>NUCLEOTIDE SEQUENCE [LARGE SCALE GENOMIC DNA]</scope>
    <source>
        <strain evidence="6 7">Pla144</strain>
    </source>
</reference>
<evidence type="ECO:0000256" key="2">
    <source>
        <dbReference type="ARBA" id="ARBA00023284"/>
    </source>
</evidence>
<dbReference type="CDD" id="cd02947">
    <property type="entry name" value="TRX_family"/>
    <property type="match status" value="1"/>
</dbReference>
<feature type="compositionally biased region" description="Low complexity" evidence="3">
    <location>
        <begin position="462"/>
        <end position="479"/>
    </location>
</feature>
<dbReference type="RefSeq" id="WP_146449396.1">
    <property type="nucleotide sequence ID" value="NZ_SJPS01000002.1"/>
</dbReference>
<dbReference type="Pfam" id="PF00085">
    <property type="entry name" value="Thioredoxin"/>
    <property type="match status" value="1"/>
</dbReference>
<dbReference type="InterPro" id="IPR017937">
    <property type="entry name" value="Thioredoxin_CS"/>
</dbReference>
<dbReference type="Pfam" id="PF13365">
    <property type="entry name" value="Trypsin_2"/>
    <property type="match status" value="1"/>
</dbReference>
<keyword evidence="7" id="KW-1185">Reference proteome</keyword>
<feature type="signal peptide" evidence="4">
    <location>
        <begin position="1"/>
        <end position="27"/>
    </location>
</feature>
<keyword evidence="2" id="KW-0676">Redox-active center</keyword>
<dbReference type="Gene3D" id="3.40.30.10">
    <property type="entry name" value="Glutaredoxin"/>
    <property type="match status" value="1"/>
</dbReference>
<keyword evidence="4" id="KW-0732">Signal</keyword>
<evidence type="ECO:0000256" key="3">
    <source>
        <dbReference type="SAM" id="MobiDB-lite"/>
    </source>
</evidence>
<dbReference type="PROSITE" id="PS51257">
    <property type="entry name" value="PROKAR_LIPOPROTEIN"/>
    <property type="match status" value="1"/>
</dbReference>
<protein>
    <submittedName>
        <fullName evidence="6">Thioredoxin</fullName>
    </submittedName>
</protein>
<dbReference type="Gene3D" id="2.40.10.120">
    <property type="match status" value="1"/>
</dbReference>
<evidence type="ECO:0000256" key="1">
    <source>
        <dbReference type="ARBA" id="ARBA00023157"/>
    </source>
</evidence>
<dbReference type="SUPFAM" id="SSF50494">
    <property type="entry name" value="Trypsin-like serine proteases"/>
    <property type="match status" value="1"/>
</dbReference>
<dbReference type="PANTHER" id="PTHR46115">
    <property type="entry name" value="THIOREDOXIN-LIKE PROTEIN 1"/>
    <property type="match status" value="1"/>
</dbReference>
<evidence type="ECO:0000313" key="7">
    <source>
        <dbReference type="Proteomes" id="UP000318437"/>
    </source>
</evidence>
<gene>
    <name evidence="6" type="primary">trxA_1</name>
    <name evidence="6" type="ORF">Pla144_14800</name>
</gene>
<feature type="region of interest" description="Disordered" evidence="3">
    <location>
        <begin position="460"/>
        <end position="479"/>
    </location>
</feature>
<evidence type="ECO:0000313" key="6">
    <source>
        <dbReference type="EMBL" id="TWU28193.1"/>
    </source>
</evidence>